<dbReference type="EMBL" id="MHIB01000006">
    <property type="protein sequence ID" value="OGY45066.1"/>
    <property type="molecule type" value="Genomic_DNA"/>
</dbReference>
<dbReference type="Proteomes" id="UP000178930">
    <property type="component" value="Unassembled WGS sequence"/>
</dbReference>
<organism evidence="2 3">
    <name type="scientific">Candidatus Buchananbacteria bacterium RIFCSPHIGHO2_01_FULL_39_14</name>
    <dbReference type="NCBI Taxonomy" id="1797532"/>
    <lineage>
        <taxon>Bacteria</taxon>
        <taxon>Candidatus Buchananiibacteriota</taxon>
    </lineage>
</organism>
<dbReference type="AlphaFoldDB" id="A0A1G1XZP2"/>
<accession>A0A1G1XZP2</accession>
<keyword evidence="1" id="KW-0812">Transmembrane</keyword>
<evidence type="ECO:0000313" key="2">
    <source>
        <dbReference type="EMBL" id="OGY45066.1"/>
    </source>
</evidence>
<dbReference type="STRING" id="1797532.A2729_03340"/>
<name>A0A1G1XZP2_9BACT</name>
<proteinExistence type="predicted"/>
<sequence>MALSGKKTDNFKILEEIYQNDSPLKPKKTFKQKFRDFFGDAKRVQVLLSVAILVLGLAGLGLGFFQFKYNLKKNFLPKKSNFGNLTAEDLKGLGPQDLLGLGQKDTDTDGLSDYDELYLYNTSPYLKDSDSDGVDDKAEVSRQSDPNCPTGKECFTDIFSASSGQGANLQYDLGTQAARLRALLAQAGLSPEQLSQYSDAELIAAYQEVVDQNRMASEPAGGPVISSASDLSKLTPAELRQLLRNSGVAQDILDSISDAELLELTNQTATTTGE</sequence>
<gene>
    <name evidence="2" type="ORF">A2729_03340</name>
</gene>
<protein>
    <submittedName>
        <fullName evidence="2">Uncharacterized protein</fullName>
    </submittedName>
</protein>
<reference evidence="2 3" key="1">
    <citation type="journal article" date="2016" name="Nat. Commun.">
        <title>Thousands of microbial genomes shed light on interconnected biogeochemical processes in an aquifer system.</title>
        <authorList>
            <person name="Anantharaman K."/>
            <person name="Brown C.T."/>
            <person name="Hug L.A."/>
            <person name="Sharon I."/>
            <person name="Castelle C.J."/>
            <person name="Probst A.J."/>
            <person name="Thomas B.C."/>
            <person name="Singh A."/>
            <person name="Wilkins M.J."/>
            <person name="Karaoz U."/>
            <person name="Brodie E.L."/>
            <person name="Williams K.H."/>
            <person name="Hubbard S.S."/>
            <person name="Banfield J.F."/>
        </authorList>
    </citation>
    <scope>NUCLEOTIDE SEQUENCE [LARGE SCALE GENOMIC DNA]</scope>
</reference>
<evidence type="ECO:0000313" key="3">
    <source>
        <dbReference type="Proteomes" id="UP000178930"/>
    </source>
</evidence>
<evidence type="ECO:0000256" key="1">
    <source>
        <dbReference type="SAM" id="Phobius"/>
    </source>
</evidence>
<comment type="caution">
    <text evidence="2">The sequence shown here is derived from an EMBL/GenBank/DDBJ whole genome shotgun (WGS) entry which is preliminary data.</text>
</comment>
<keyword evidence="1" id="KW-0472">Membrane</keyword>
<feature type="transmembrane region" description="Helical" evidence="1">
    <location>
        <begin position="44"/>
        <end position="65"/>
    </location>
</feature>
<keyword evidence="1" id="KW-1133">Transmembrane helix</keyword>